<evidence type="ECO:0000313" key="8">
    <source>
        <dbReference type="EMBL" id="KAL3689125.1"/>
    </source>
</evidence>
<evidence type="ECO:0000256" key="1">
    <source>
        <dbReference type="ARBA" id="ARBA00022723"/>
    </source>
</evidence>
<gene>
    <name evidence="8" type="ORF">R1sor_015434</name>
</gene>
<feature type="compositionally biased region" description="Polar residues" evidence="5">
    <location>
        <begin position="389"/>
        <end position="398"/>
    </location>
</feature>
<evidence type="ECO:0000256" key="2">
    <source>
        <dbReference type="ARBA" id="ARBA00023004"/>
    </source>
</evidence>
<evidence type="ECO:0000259" key="7">
    <source>
        <dbReference type="PROSITE" id="PS51007"/>
    </source>
</evidence>
<feature type="compositionally biased region" description="Polar residues" evidence="5">
    <location>
        <begin position="349"/>
        <end position="363"/>
    </location>
</feature>
<feature type="region of interest" description="Disordered" evidence="5">
    <location>
        <begin position="238"/>
        <end position="398"/>
    </location>
</feature>
<keyword evidence="3" id="KW-0349">Heme</keyword>
<feature type="domain" description="Reverse transcriptase" evidence="6">
    <location>
        <begin position="899"/>
        <end position="1176"/>
    </location>
</feature>
<organism evidence="8 9">
    <name type="scientific">Riccia sorocarpa</name>
    <dbReference type="NCBI Taxonomy" id="122646"/>
    <lineage>
        <taxon>Eukaryota</taxon>
        <taxon>Viridiplantae</taxon>
        <taxon>Streptophyta</taxon>
        <taxon>Embryophyta</taxon>
        <taxon>Marchantiophyta</taxon>
        <taxon>Marchantiopsida</taxon>
        <taxon>Marchantiidae</taxon>
        <taxon>Marchantiales</taxon>
        <taxon>Ricciaceae</taxon>
        <taxon>Riccia</taxon>
    </lineage>
</organism>
<evidence type="ECO:0000256" key="4">
    <source>
        <dbReference type="SAM" id="Coils"/>
    </source>
</evidence>
<keyword evidence="4" id="KW-0175">Coiled coil</keyword>
<evidence type="ECO:0000256" key="5">
    <source>
        <dbReference type="SAM" id="MobiDB-lite"/>
    </source>
</evidence>
<keyword evidence="1 3" id="KW-0479">Metal-binding</keyword>
<feature type="compositionally biased region" description="Polar residues" evidence="5">
    <location>
        <begin position="244"/>
        <end position="267"/>
    </location>
</feature>
<dbReference type="PANTHER" id="PTHR31635:SF196">
    <property type="entry name" value="REVERSE TRANSCRIPTASE DOMAIN-CONTAINING PROTEIN-RELATED"/>
    <property type="match status" value="1"/>
</dbReference>
<dbReference type="InterPro" id="IPR026960">
    <property type="entry name" value="RVT-Znf"/>
</dbReference>
<dbReference type="Gene3D" id="3.60.10.10">
    <property type="entry name" value="Endonuclease/exonuclease/phosphatase"/>
    <property type="match status" value="1"/>
</dbReference>
<keyword evidence="9" id="KW-1185">Reference proteome</keyword>
<dbReference type="SUPFAM" id="SSF56219">
    <property type="entry name" value="DNase I-like"/>
    <property type="match status" value="1"/>
</dbReference>
<keyword evidence="2 3" id="KW-0408">Iron</keyword>
<sequence length="1571" mass="179774">MFFDGDSSHMTDDVATMYRALRATNQPEEGKKAIKATIPSLMVRNRLAYLHDYSFVLYTADIAPTTDTNEDWANVILQQQMNMSVTRVRALNRHVFLISVSNEGDRDDILTTSPFFLGGDHMVFVLPWKVTFNPADITTSKVPVWVELPFIHPAHEASGGMLLGKIGDIVHTTCRTEECRFAGVRGCVLLDLQEELPDHIEIEDEDTGESYFQKIVYRNLPNACFRCHQRGNIIRQCPLRRQGQHPTTVPNPEGNQQNPKGDTTAITGSDPHDLTQGGFTEVKKSKHRSGAIPNPASSNRFAALGNNLQTGGDESGDDSGTEDEETAKQTHKVDTEGVNQSPMAIGAQLPTSPGQLNTNGTQDMETDKDKEKRKREAEAKENQEAQKLNAGNQPASATAATPVVSWNVFGLGGKRRIEKVQSWLKCHGRDVGAVMLQELRIKEDLTDRRMTELGAKDNYVADFTLEGKAGAVLAILNNEWRILDQGVKGDGTVAWAKLQMEDGIIGMASVHGPRTRTERTRVWRWLKEKWEEDCWIFGGDWNAVETLEDSVGETTVQHGSERRSWQAFLTHHNLDDGWLTSSQREGPHFTRQQKVGDRLDQATLDRIYIIQQECWSDRTLKMIHDHKGRLPDHRPVILQLLKRTQTGVRKSTYLKIGPEHLNDEDTLEAMKEAWRNGGIPGEDPRRNWDWKWGKVHRIVIERNKILTREKKLMHERLEELGRQRIRVAAARSNTPDPQLEEIEEQIAKLEKQKEEEWRRFSRIRWIKEGEAPSKFFFSLLKARRAKDTITAIKTEDGRTLTKEEDIMRELYRYYSNLYKKEDLSPQAIQKLQVTLGLIKQKVTRAQNRRLTQAPTRGEIQSIIDKLPKEKAPGLDGMTSEALKKMGEPMEEDLIEVAEAIWRDNLLIWKQQQGVIKLLPKPGDKQLIKNWRPISLLNLGYKIVAKILANRLREVVPDIVDSQQKGFVKKRSINDSLLAVQIGQEWAEKSGQEVLLVKLDFEKAYDRVSHEYLWKTMEALGIDEKFILLTRGLVEGAQSKIHAMGMFSKEFPLGRGVRQGCPLAPLLFAIATQPLMEILKDRAHTGKTRGLQIRARKAMLHNLFADDSGVAIQANQEDYDELQDAIRVYELISGAKLNINKSTIIPIGMSVIPEWLRNTGCHIAAKGELIRYLGFPIGWGVSAEDQKDFVLGKLKRKLKHWSMQLLSFTGRLIAIKHVLRATPIHLFACLKLPNDTLDEMESTCRFFLWGENANKQNKIPMVAWSELAKHKAIGGLALTGFKETGEAMRLRTSMKILRKEEDWTLMAEQILKTTGKTRETRNWSTKEIMKLKCPSRIAKAPMLSGILGSWNKAKRKLSLDARTPVGHQVTPKQFLIIAEQQGWINPAQHRALTGDIRRTRIQTLGDWHRRVQYHRMVGDETPPDWIQLGQSLNVKHTAGWHLDDAEWYWQPKQNRYKGWDIPTRLCKTFTAKDQTDMRVLNKKWARDDTTRRWKRLWTKIWRSSITTKEKVWIWKIVQQGIPSLERICKWRGDPDTCRRCNDNTESLTQIFIECPKAKSKWQEIERENQATN</sequence>
<dbReference type="EMBL" id="JBJQOH010000004">
    <property type="protein sequence ID" value="KAL3689125.1"/>
    <property type="molecule type" value="Genomic_DNA"/>
</dbReference>
<feature type="compositionally biased region" description="Basic and acidic residues" evidence="5">
    <location>
        <begin position="365"/>
        <end position="384"/>
    </location>
</feature>
<dbReference type="SUPFAM" id="SSF56672">
    <property type="entry name" value="DNA/RNA polymerases"/>
    <property type="match status" value="1"/>
</dbReference>
<feature type="compositionally biased region" description="Acidic residues" evidence="5">
    <location>
        <begin position="314"/>
        <end position="325"/>
    </location>
</feature>
<accession>A0ABD3HFJ3</accession>
<evidence type="ECO:0000313" key="9">
    <source>
        <dbReference type="Proteomes" id="UP001633002"/>
    </source>
</evidence>
<feature type="coiled-coil region" evidence="4">
    <location>
        <begin position="703"/>
        <end position="759"/>
    </location>
</feature>
<protein>
    <recommendedName>
        <fullName evidence="10">Reverse transcriptase domain-containing protein</fullName>
    </recommendedName>
</protein>
<evidence type="ECO:0000256" key="3">
    <source>
        <dbReference type="PROSITE-ProRule" id="PRU00433"/>
    </source>
</evidence>
<feature type="compositionally biased region" description="Basic and acidic residues" evidence="5">
    <location>
        <begin position="326"/>
        <end position="335"/>
    </location>
</feature>
<dbReference type="InterPro" id="IPR043502">
    <property type="entry name" value="DNA/RNA_pol_sf"/>
</dbReference>
<proteinExistence type="predicted"/>
<reference evidence="8 9" key="1">
    <citation type="submission" date="2024-09" db="EMBL/GenBank/DDBJ databases">
        <title>Chromosome-scale assembly of Riccia sorocarpa.</title>
        <authorList>
            <person name="Paukszto L."/>
        </authorList>
    </citation>
    <scope>NUCLEOTIDE SEQUENCE [LARGE SCALE GENOMIC DNA]</scope>
    <source>
        <strain evidence="8">LP-2024</strain>
        <tissue evidence="8">Aerial parts of the thallus</tissue>
    </source>
</reference>
<dbReference type="InterPro" id="IPR009056">
    <property type="entry name" value="Cyt_c-like_dom"/>
</dbReference>
<name>A0ABD3HFJ3_9MARC</name>
<dbReference type="GO" id="GO:0046872">
    <property type="term" value="F:metal ion binding"/>
    <property type="evidence" value="ECO:0007669"/>
    <property type="project" value="UniProtKB-KW"/>
</dbReference>
<dbReference type="Proteomes" id="UP001633002">
    <property type="component" value="Unassembled WGS sequence"/>
</dbReference>
<dbReference type="PROSITE" id="PS51007">
    <property type="entry name" value="CYTC"/>
    <property type="match status" value="1"/>
</dbReference>
<evidence type="ECO:0008006" key="10">
    <source>
        <dbReference type="Google" id="ProtNLM"/>
    </source>
</evidence>
<dbReference type="PANTHER" id="PTHR31635">
    <property type="entry name" value="REVERSE TRANSCRIPTASE DOMAIN-CONTAINING PROTEIN-RELATED"/>
    <property type="match status" value="1"/>
</dbReference>
<dbReference type="PROSITE" id="PS50878">
    <property type="entry name" value="RT_POL"/>
    <property type="match status" value="1"/>
</dbReference>
<dbReference type="CDD" id="cd01650">
    <property type="entry name" value="RT_nLTR_like"/>
    <property type="match status" value="1"/>
</dbReference>
<dbReference type="InterPro" id="IPR036691">
    <property type="entry name" value="Endo/exonu/phosph_ase_sf"/>
</dbReference>
<dbReference type="Pfam" id="PF00078">
    <property type="entry name" value="RVT_1"/>
    <property type="match status" value="1"/>
</dbReference>
<evidence type="ECO:0000259" key="6">
    <source>
        <dbReference type="PROSITE" id="PS50878"/>
    </source>
</evidence>
<dbReference type="InterPro" id="IPR000477">
    <property type="entry name" value="RT_dom"/>
</dbReference>
<comment type="caution">
    <text evidence="8">The sequence shown here is derived from an EMBL/GenBank/DDBJ whole genome shotgun (WGS) entry which is preliminary data.</text>
</comment>
<dbReference type="Pfam" id="PF13966">
    <property type="entry name" value="zf-RVT"/>
    <property type="match status" value="1"/>
</dbReference>
<feature type="domain" description="Cytochrome c" evidence="7">
    <location>
        <begin position="203"/>
        <end position="309"/>
    </location>
</feature>